<organism evidence="1 2">
    <name type="scientific">Potamilus streckersoni</name>
    <dbReference type="NCBI Taxonomy" id="2493646"/>
    <lineage>
        <taxon>Eukaryota</taxon>
        <taxon>Metazoa</taxon>
        <taxon>Spiralia</taxon>
        <taxon>Lophotrochozoa</taxon>
        <taxon>Mollusca</taxon>
        <taxon>Bivalvia</taxon>
        <taxon>Autobranchia</taxon>
        <taxon>Heteroconchia</taxon>
        <taxon>Palaeoheterodonta</taxon>
        <taxon>Unionida</taxon>
        <taxon>Unionoidea</taxon>
        <taxon>Unionidae</taxon>
        <taxon>Ambleminae</taxon>
        <taxon>Lampsilini</taxon>
        <taxon>Potamilus</taxon>
    </lineage>
</organism>
<reference evidence="1" key="2">
    <citation type="journal article" date="2021" name="Genome Biol. Evol.">
        <title>Developing a high-quality reference genome for a parasitic bivalve with doubly uniparental inheritance (Bivalvia: Unionida).</title>
        <authorList>
            <person name="Smith C.H."/>
        </authorList>
    </citation>
    <scope>NUCLEOTIDE SEQUENCE</scope>
    <source>
        <strain evidence="1">CHS0354</strain>
        <tissue evidence="1">Mantle</tissue>
    </source>
</reference>
<dbReference type="AlphaFoldDB" id="A0AAE0VIA8"/>
<accession>A0AAE0VIA8</accession>
<dbReference type="Proteomes" id="UP001195483">
    <property type="component" value="Unassembled WGS sequence"/>
</dbReference>
<dbReference type="EMBL" id="JAEAOA010000958">
    <property type="protein sequence ID" value="KAK3577907.1"/>
    <property type="molecule type" value="Genomic_DNA"/>
</dbReference>
<gene>
    <name evidence="1" type="ORF">CHS0354_015455</name>
</gene>
<keyword evidence="2" id="KW-1185">Reference proteome</keyword>
<reference evidence="1" key="1">
    <citation type="journal article" date="2021" name="Genome Biol. Evol.">
        <title>A High-Quality Reference Genome for a Parasitic Bivalve with Doubly Uniparental Inheritance (Bivalvia: Unionida).</title>
        <authorList>
            <person name="Smith C.H."/>
        </authorList>
    </citation>
    <scope>NUCLEOTIDE SEQUENCE</scope>
    <source>
        <strain evidence="1">CHS0354</strain>
    </source>
</reference>
<evidence type="ECO:0000313" key="2">
    <source>
        <dbReference type="Proteomes" id="UP001195483"/>
    </source>
</evidence>
<comment type="caution">
    <text evidence="1">The sequence shown here is derived from an EMBL/GenBank/DDBJ whole genome shotgun (WGS) entry which is preliminary data.</text>
</comment>
<protein>
    <submittedName>
        <fullName evidence="1">Uncharacterized protein</fullName>
    </submittedName>
</protein>
<reference evidence="1" key="3">
    <citation type="submission" date="2023-05" db="EMBL/GenBank/DDBJ databases">
        <authorList>
            <person name="Smith C.H."/>
        </authorList>
    </citation>
    <scope>NUCLEOTIDE SEQUENCE</scope>
    <source>
        <strain evidence="1">CHS0354</strain>
        <tissue evidence="1">Mantle</tissue>
    </source>
</reference>
<name>A0AAE0VIA8_9BIVA</name>
<proteinExistence type="predicted"/>
<evidence type="ECO:0000313" key="1">
    <source>
        <dbReference type="EMBL" id="KAK3577907.1"/>
    </source>
</evidence>
<sequence length="276" mass="30842">MALQGIQIPRTLRWFAKQQSTNKIKENMYDSLNEIDLKVENSNLLCRRPPTPPVSRLCEIQAGVRKRIQLGNETHDTCHGEPTERWTNSFIKDTADHDGKPEDVPSEQEKLSMRNESTMESFTNASCISAVNASLIDRRSVYSTKGVENSCLEDENTTNIMDNDGYLIPIDFNSSAEKSPSIANSDSITLKVNIHREDDKQVNTGLCGNQDLAAYTPMGEFNAQPLGCSTLDNGAQSTQLQRDKEETHGKQDVVNQIKTDLSIKSYLTHPAYSKSK</sequence>